<dbReference type="Pfam" id="PF25597">
    <property type="entry name" value="SH3_retrovirus"/>
    <property type="match status" value="1"/>
</dbReference>
<sequence length="1597" mass="171822">MAPENTSTVSTSDAASAAIDEAVKAIADAVRNSFTPSSGSDVDPTTGEAVAAAAARRASKAAHDALSTALASFLSTTSSSATSTSDGALRIPASTAPATTAPASTAPSSVPPGAPSIPPALEQLFAAARLAAGPGACGNYDDTAPHLLGFPGDFIPTAPTRPAAPPLNKEARTALHAQAVGVLNVKALVPVTLDVGAANFTRWCGLFLVALGKYALTDHVLSDNYFPDRADWLQMDCVVLGWLYGSISADLLQEVMTHVATARSVWRALELQFLGNSERRALTLETEFRTLHQGDLSITDYCRKMKAMADTLGDLSYPVRDRSLVLATLNGLNCKYDHMQTLITMQRPFPSFADMRSQLLLEELSKAGRPTSSSTVLLAGASKLANNVNSAHSTGFGAGNQAGGNGSTGGGNGNSRNRQRRGGGGSGNNGGNTGASIGTNQSGTAPRPPQNQAGAWPTPHNPWAGTIHMWPGPLGRGVLGPRPAGAPFAALAGPTSGPPPALQASPAYATQWLGAPPSYQVTPAPSGPSQPATPAGPAPTGWFQGAPSQWDQASLPGAFNTATLQQPPSNEWYMDIGATAHMTSDACILSFTHPPTSHDPSHIIIGNGSSIPITSVGHTNIQHKHSTFTLRDILCSPAIIKNLISVRRFVIDNWCSVEFDPFGFTVKDMHTRTVIARYNSSGPLVSGYKYYLVILDDCSHFVWTFPLRFKSDTFTTLSHFFAYVKTQFSTNIRSIQCDNGREFDNISARTFFLTNGVTMRMSCPHTSPQNGKAERILRSINNIMRSLLFQASLPGTFWVEALHTATHLINRHPTKMLQHHTPFFALYGVHPSYAHLRVFGCKCYPNLSATAPHKLSPRSTMCIFLGYPLHHKGYRCLDPSTNRVIISRHVVFDEHSFPYANISSPSSADELEFLEDFSAPTQAPIGRRHAIPGAGAGSPATPPSPAASPLMTAPGPSSIARPPPTSPSAPSGLADSPRSVHSSGSAHSLGSAHSPRPAPSPGSASSPATARSTTTATPSPPAPWFAAVPTRPRSVRGQIGPRPPSTTALLVINDHTMTTRGKAGVRKPVQRLNLHASTLSPVPRTYRAALADPYWRTAMEEEFTALTANRTWDLVPRPSGANVVTGKWIFKHKFQSDGTLDRYKARWVLRGFSQRLGIDFDETFSPVVKPATVRTVLSLAVSRDWPIHQLDVKNAFLHGTLQETVYCIQPPGFVDPTRPDMVCRLNKSLYGLKQAPRAWYSRFATFLLSIGFTEAKSDTSLFVLHRDSGIVYLLLYVDDIVLTASSAQLLQWTISSLQSEFSMKDLGALHHFLGVTVTRRDTGLLLHQRQYSLDILERPGMTDCKPCATLVDTCAKLSSTDAPPVADPTDYRSLAGALQYLTFTRPDISYAVQQVCLHMHDPREVHLAALKRILRYVRGTIDLGLHIQRSQATDLVVCSDADWAGCPDTRKSTSGYAVFLGDNLVSWSSKRQNTVSRSSAEAEYRAVANAVAEASWLRQLLHELHSPPSKATLVYCDNVSAVYLSSNPVQHQRTKHVKIDLHFVRDKVALGAVRVLHVPTSSQYADIFTKGLPSPVFVEFRSSLNVRSINVVTVGGC</sequence>
<reference evidence="4" key="3">
    <citation type="submission" date="2006-01" db="EMBL/GenBank/DDBJ databases">
        <authorList>
            <person name="Buell R."/>
        </authorList>
    </citation>
    <scope>NUCLEOTIDE SEQUENCE</scope>
</reference>
<keyword evidence="1" id="KW-0378">Hydrolase</keyword>
<dbReference type="PANTHER" id="PTHR11439:SF524">
    <property type="entry name" value="RNA-DIRECTED DNA POLYMERASE, PROTEIN KINASE RLK-PELLE-DLSV FAMILY"/>
    <property type="match status" value="1"/>
</dbReference>
<evidence type="ECO:0000259" key="3">
    <source>
        <dbReference type="PROSITE" id="PS50994"/>
    </source>
</evidence>
<dbReference type="Pfam" id="PF07727">
    <property type="entry name" value="RVT_2"/>
    <property type="match status" value="1"/>
</dbReference>
<evidence type="ECO:0000256" key="2">
    <source>
        <dbReference type="SAM" id="MobiDB-lite"/>
    </source>
</evidence>
<dbReference type="GO" id="GO:0003676">
    <property type="term" value="F:nucleic acid binding"/>
    <property type="evidence" value="ECO:0007669"/>
    <property type="project" value="InterPro"/>
</dbReference>
<feature type="region of interest" description="Disordered" evidence="2">
    <location>
        <begin position="519"/>
        <end position="550"/>
    </location>
</feature>
<dbReference type="PANTHER" id="PTHR11439">
    <property type="entry name" value="GAG-POL-RELATED RETROTRANSPOSON"/>
    <property type="match status" value="1"/>
</dbReference>
<feature type="compositionally biased region" description="Gly residues" evidence="2">
    <location>
        <begin position="396"/>
        <end position="413"/>
    </location>
</feature>
<feature type="compositionally biased region" description="Low complexity" evidence="2">
    <location>
        <begin position="96"/>
        <end position="108"/>
    </location>
</feature>
<proteinExistence type="predicted"/>
<evidence type="ECO:0000256" key="1">
    <source>
        <dbReference type="ARBA" id="ARBA00022750"/>
    </source>
</evidence>
<dbReference type="InterPro" id="IPR036397">
    <property type="entry name" value="RNaseH_sf"/>
</dbReference>
<dbReference type="InterPro" id="IPR001584">
    <property type="entry name" value="Integrase_cat-core"/>
</dbReference>
<feature type="region of interest" description="Disordered" evidence="2">
    <location>
        <begin position="96"/>
        <end position="115"/>
    </location>
</feature>
<dbReference type="Pfam" id="PF22936">
    <property type="entry name" value="Pol_BBD"/>
    <property type="match status" value="1"/>
</dbReference>
<feature type="compositionally biased region" description="Low complexity" evidence="2">
    <location>
        <begin position="968"/>
        <end position="1017"/>
    </location>
</feature>
<dbReference type="Pfam" id="PF14223">
    <property type="entry name" value="Retrotran_gag_2"/>
    <property type="match status" value="1"/>
</dbReference>
<dbReference type="InterPro" id="IPR054722">
    <property type="entry name" value="PolX-like_BBD"/>
</dbReference>
<reference evidence="4" key="1">
    <citation type="journal article" date="2005" name="BMC Biol.">
        <title>The sequence of rice chromosomes 11 and 12, rich in disease resistance genes and recent gene duplications.</title>
        <authorList>
            <consortium name="The rice chromosomes 11 and 12 sequencing consortia"/>
        </authorList>
    </citation>
    <scope>NUCLEOTIDE SEQUENCE [LARGE SCALE GENOMIC DNA]</scope>
</reference>
<dbReference type="SUPFAM" id="SSF53098">
    <property type="entry name" value="Ribonuclease H-like"/>
    <property type="match status" value="1"/>
</dbReference>
<dbReference type="EMBL" id="DP000011">
    <property type="protein sequence ID" value="ABA97658.1"/>
    <property type="molecule type" value="Genomic_DNA"/>
</dbReference>
<dbReference type="Pfam" id="PF00665">
    <property type="entry name" value="rve"/>
    <property type="match status" value="1"/>
</dbReference>
<dbReference type="InterPro" id="IPR043502">
    <property type="entry name" value="DNA/RNA_pol_sf"/>
</dbReference>
<reference evidence="4" key="2">
    <citation type="submission" date="2005-04" db="EMBL/GenBank/DDBJ databases">
        <authorList>
            <person name="Buell C.R."/>
            <person name="Wing R.A."/>
            <person name="McCombie W.A."/>
            <person name="Ouyang S."/>
        </authorList>
    </citation>
    <scope>NUCLEOTIDE SEQUENCE</scope>
</reference>
<dbReference type="GO" id="GO:0015074">
    <property type="term" value="P:DNA integration"/>
    <property type="evidence" value="ECO:0007669"/>
    <property type="project" value="InterPro"/>
</dbReference>
<feature type="region of interest" description="Disordered" evidence="2">
    <location>
        <begin position="395"/>
        <end position="468"/>
    </location>
</feature>
<dbReference type="InterPro" id="IPR012337">
    <property type="entry name" value="RNaseH-like_sf"/>
</dbReference>
<dbReference type="GO" id="GO:0004190">
    <property type="term" value="F:aspartic-type endopeptidase activity"/>
    <property type="evidence" value="ECO:0007669"/>
    <property type="project" value="UniProtKB-KW"/>
</dbReference>
<keyword evidence="1" id="KW-0645">Protease</keyword>
<gene>
    <name evidence="4" type="ordered locus">LOC_Os12g24220</name>
</gene>
<feature type="compositionally biased region" description="Low complexity" evidence="2">
    <location>
        <begin position="522"/>
        <end position="541"/>
    </location>
</feature>
<feature type="region of interest" description="Disordered" evidence="2">
    <location>
        <begin position="924"/>
        <end position="1047"/>
    </location>
</feature>
<accession>Q2QSG2</accession>
<dbReference type="SUPFAM" id="SSF56672">
    <property type="entry name" value="DNA/RNA polymerases"/>
    <property type="match status" value="1"/>
</dbReference>
<organism evidence="4">
    <name type="scientific">Oryza sativa subsp. japonica</name>
    <name type="common">Rice</name>
    <dbReference type="NCBI Taxonomy" id="39947"/>
    <lineage>
        <taxon>Eukaryota</taxon>
        <taxon>Viridiplantae</taxon>
        <taxon>Streptophyta</taxon>
        <taxon>Embryophyta</taxon>
        <taxon>Tracheophyta</taxon>
        <taxon>Spermatophyta</taxon>
        <taxon>Magnoliopsida</taxon>
        <taxon>Liliopsida</taxon>
        <taxon>Poales</taxon>
        <taxon>Poaceae</taxon>
        <taxon>BOP clade</taxon>
        <taxon>Oryzoideae</taxon>
        <taxon>Oryzeae</taxon>
        <taxon>Oryzinae</taxon>
        <taxon>Oryza</taxon>
        <taxon>Oryza sativa</taxon>
    </lineage>
</organism>
<name>Q2QSG2_ORYSJ</name>
<dbReference type="PROSITE" id="PS50994">
    <property type="entry name" value="INTEGRASE"/>
    <property type="match status" value="1"/>
</dbReference>
<keyword evidence="1" id="KW-0064">Aspartyl protease</keyword>
<feature type="compositionally biased region" description="Gly residues" evidence="2">
    <location>
        <begin position="422"/>
        <end position="433"/>
    </location>
</feature>
<feature type="domain" description="Integrase catalytic" evidence="3">
    <location>
        <begin position="657"/>
        <end position="830"/>
    </location>
</feature>
<evidence type="ECO:0000313" key="4">
    <source>
        <dbReference type="EMBL" id="ABA97658.1"/>
    </source>
</evidence>
<dbReference type="InterPro" id="IPR013103">
    <property type="entry name" value="RVT_2"/>
</dbReference>
<dbReference type="CDD" id="cd09272">
    <property type="entry name" value="RNase_HI_RT_Ty1"/>
    <property type="match status" value="1"/>
</dbReference>
<protein>
    <submittedName>
        <fullName evidence="4">Retrotransposon protein, putative, Ty1-copia subclass</fullName>
    </submittedName>
</protein>
<dbReference type="InterPro" id="IPR057670">
    <property type="entry name" value="SH3_retrovirus"/>
</dbReference>
<dbReference type="Gene3D" id="3.30.420.10">
    <property type="entry name" value="Ribonuclease H-like superfamily/Ribonuclease H"/>
    <property type="match status" value="1"/>
</dbReference>